<accession>A0A6H5IYX7</accession>
<dbReference type="InterPro" id="IPR002018">
    <property type="entry name" value="CarbesteraseB"/>
</dbReference>
<dbReference type="Pfam" id="PF00135">
    <property type="entry name" value="COesterase"/>
    <property type="match status" value="1"/>
</dbReference>
<dbReference type="CDD" id="cd00312">
    <property type="entry name" value="Esterase_lipase"/>
    <property type="match status" value="1"/>
</dbReference>
<dbReference type="SUPFAM" id="SSF53474">
    <property type="entry name" value="alpha/beta-Hydrolases"/>
    <property type="match status" value="1"/>
</dbReference>
<keyword evidence="2" id="KW-0719">Serine esterase</keyword>
<dbReference type="OrthoDB" id="6846267at2759"/>
<organism evidence="8 9">
    <name type="scientific">Trichogramma brassicae</name>
    <dbReference type="NCBI Taxonomy" id="86971"/>
    <lineage>
        <taxon>Eukaryota</taxon>
        <taxon>Metazoa</taxon>
        <taxon>Ecdysozoa</taxon>
        <taxon>Arthropoda</taxon>
        <taxon>Hexapoda</taxon>
        <taxon>Insecta</taxon>
        <taxon>Pterygota</taxon>
        <taxon>Neoptera</taxon>
        <taxon>Endopterygota</taxon>
        <taxon>Hymenoptera</taxon>
        <taxon>Apocrita</taxon>
        <taxon>Proctotrupomorpha</taxon>
        <taxon>Chalcidoidea</taxon>
        <taxon>Trichogrammatidae</taxon>
        <taxon>Trichogramma</taxon>
    </lineage>
</organism>
<evidence type="ECO:0000256" key="6">
    <source>
        <dbReference type="RuleBase" id="RU361235"/>
    </source>
</evidence>
<evidence type="ECO:0000313" key="8">
    <source>
        <dbReference type="EMBL" id="CAB0042158.1"/>
    </source>
</evidence>
<dbReference type="PROSITE" id="PS00122">
    <property type="entry name" value="CARBOXYLESTERASE_B_1"/>
    <property type="match status" value="1"/>
</dbReference>
<dbReference type="EMBL" id="CADCXV010001161">
    <property type="protein sequence ID" value="CAB0042158.1"/>
    <property type="molecule type" value="Genomic_DNA"/>
</dbReference>
<keyword evidence="3 6" id="KW-0378">Hydrolase</keyword>
<evidence type="ECO:0000256" key="5">
    <source>
        <dbReference type="ARBA" id="ARBA00023180"/>
    </source>
</evidence>
<keyword evidence="5" id="KW-0325">Glycoprotein</keyword>
<evidence type="ECO:0000256" key="3">
    <source>
        <dbReference type="ARBA" id="ARBA00022801"/>
    </source>
</evidence>
<dbReference type="InterPro" id="IPR019826">
    <property type="entry name" value="Carboxylesterase_B_AS"/>
</dbReference>
<dbReference type="PANTHER" id="PTHR11559">
    <property type="entry name" value="CARBOXYLESTERASE"/>
    <property type="match status" value="1"/>
</dbReference>
<keyword evidence="4" id="KW-1015">Disulfide bond</keyword>
<dbReference type="InterPro" id="IPR050309">
    <property type="entry name" value="Type-B_Carboxylest/Lipase"/>
</dbReference>
<dbReference type="AlphaFoldDB" id="A0A6H5IYX7"/>
<feature type="domain" description="Carboxylesterase type B" evidence="7">
    <location>
        <begin position="21"/>
        <end position="494"/>
    </location>
</feature>
<dbReference type="GO" id="GO:0052689">
    <property type="term" value="F:carboxylic ester hydrolase activity"/>
    <property type="evidence" value="ECO:0007669"/>
    <property type="project" value="UniProtKB-KW"/>
</dbReference>
<dbReference type="InterPro" id="IPR019819">
    <property type="entry name" value="Carboxylesterase_B_CS"/>
</dbReference>
<protein>
    <recommendedName>
        <fullName evidence="6">Carboxylic ester hydrolase</fullName>
        <ecNumber evidence="6">3.1.1.-</ecNumber>
    </recommendedName>
</protein>
<reference evidence="8 9" key="1">
    <citation type="submission" date="2020-02" db="EMBL/GenBank/DDBJ databases">
        <authorList>
            <person name="Ferguson B K."/>
        </authorList>
    </citation>
    <scope>NUCLEOTIDE SEQUENCE [LARGE SCALE GENOMIC DNA]</scope>
</reference>
<dbReference type="EC" id="3.1.1.-" evidence="6"/>
<dbReference type="PROSITE" id="PS00941">
    <property type="entry name" value="CARBOXYLESTERASE_B_2"/>
    <property type="match status" value="1"/>
</dbReference>
<evidence type="ECO:0000256" key="1">
    <source>
        <dbReference type="ARBA" id="ARBA00005964"/>
    </source>
</evidence>
<evidence type="ECO:0000256" key="2">
    <source>
        <dbReference type="ARBA" id="ARBA00022487"/>
    </source>
</evidence>
<dbReference type="InterPro" id="IPR029058">
    <property type="entry name" value="AB_hydrolase_fold"/>
</dbReference>
<evidence type="ECO:0000259" key="7">
    <source>
        <dbReference type="Pfam" id="PF00135"/>
    </source>
</evidence>
<evidence type="ECO:0000256" key="4">
    <source>
        <dbReference type="ARBA" id="ARBA00023157"/>
    </source>
</evidence>
<dbReference type="Gene3D" id="3.40.50.1820">
    <property type="entry name" value="alpha/beta hydrolase"/>
    <property type="match status" value="1"/>
</dbReference>
<evidence type="ECO:0000313" key="9">
    <source>
        <dbReference type="Proteomes" id="UP000479190"/>
    </source>
</evidence>
<keyword evidence="9" id="KW-1185">Reference proteome</keyword>
<name>A0A6H5IYX7_9HYME</name>
<proteinExistence type="inferred from homology"/>
<sequence length="498" mass="56160">MKREVIILTFMFVIINSQKNEPRVQTSSGWIRGYYKKSYQGRLYEAYEGIPYAHPPVGKLRFQAPERISPWTEELIATKTRKECIQYSHIPENKNERVVGDEDCLYLNIYVPTQKSNISSLPVIFWIHGGCFQYGAGSIFGAKYLVDYNVILITVNYRLGAFGFLSTENGIVSGNMGLKDQSLALQWTYDNIGNFGGNNTKITLAGLSAGGASVHYHYLSPMSAGLFQNGISFSGTSLLCWVQTEKPLQKAKKLGALMGCQTNNTKEMIECLRHCPSKSIAQATSHFMPWLYNPVTPFGPVVEKTEDNFFINKSPADLIASGQIQDVPWITGVVSEEGLYPAADFVADEFLLKYLDDNWEKIAPFLLDYNFTISPENHSRVAKKIKQHYLGSEPIDKKTVKSLIQLVGDRLFVIDAEKAARMQAKSNKSPVWFYYYRYRAAQSLSDTMSGTTRNFGVSHGDDAYLVIEQSYIDPTMKPSDREMQKDLINIWLSVTKKG</sequence>
<gene>
    <name evidence="8" type="ORF">TBRA_LOCUS13790</name>
</gene>
<dbReference type="Proteomes" id="UP000479190">
    <property type="component" value="Unassembled WGS sequence"/>
</dbReference>
<comment type="similarity">
    <text evidence="1 6">Belongs to the type-B carboxylesterase/lipase family.</text>
</comment>